<dbReference type="PaxDb" id="5691-CAJ16487"/>
<reference evidence="2" key="2">
    <citation type="journal article" date="2005" name="Science">
        <title>The genome of the African trypanosome Trypanosoma brucei.</title>
        <authorList>
            <person name="Berriman M."/>
            <person name="Ghedin E."/>
            <person name="Hertz-Fowler C."/>
            <person name="Blandin G."/>
            <person name="Renauld H."/>
            <person name="Bartholomeu D.C."/>
            <person name="Lennard N.J."/>
            <person name="Caler E."/>
            <person name="Hamlin N.E."/>
            <person name="Haas B."/>
            <person name="Bohme U."/>
            <person name="Hannick L."/>
            <person name="Aslett M.A."/>
            <person name="Shallom J."/>
            <person name="Marcello L."/>
            <person name="Hou L."/>
            <person name="Wickstead B."/>
            <person name="Alsmark U.C."/>
            <person name="Arrowsmith C."/>
            <person name="Atkin R.J."/>
            <person name="Barron A.J."/>
            <person name="Bringaud F."/>
            <person name="Brooks K."/>
            <person name="Carrington M."/>
            <person name="Cherevach I."/>
            <person name="Chillingworth T.J."/>
            <person name="Churcher C."/>
            <person name="Clark L.N."/>
            <person name="Corton C.H."/>
            <person name="Cronin A."/>
            <person name="Davies R.M."/>
            <person name="Doggett J."/>
            <person name="Djikeng A."/>
            <person name="Feldblyum T."/>
            <person name="Field M.C."/>
            <person name="Fraser A."/>
            <person name="Goodhead I."/>
            <person name="Hance Z."/>
            <person name="Harper D."/>
            <person name="Harris B.R."/>
            <person name="Hauser H."/>
            <person name="Hostetler J."/>
            <person name="Ivens A."/>
            <person name="Jagels K."/>
            <person name="Johnson D."/>
            <person name="Johnson J."/>
            <person name="Jones K."/>
            <person name="Kerhornou A.X."/>
            <person name="Koo H."/>
            <person name="Larke N."/>
            <person name="Landfear S."/>
            <person name="Larkin C."/>
            <person name="Leech V."/>
            <person name="Line A."/>
            <person name="Lord A."/>
            <person name="Macleod A."/>
            <person name="Mooney P.J."/>
            <person name="Moule S."/>
            <person name="Martin D.M."/>
            <person name="Morgan G.W."/>
            <person name="Mungall K."/>
            <person name="Norbertczak H."/>
            <person name="Ormond D."/>
            <person name="Pai G."/>
            <person name="Peacock C.S."/>
            <person name="Peterson J."/>
            <person name="Quail M.A."/>
            <person name="Rabbinowitsch E."/>
            <person name="Rajandream M.A."/>
            <person name="Reitter C."/>
            <person name="Salzberg S.L."/>
            <person name="Sanders M."/>
            <person name="Schobel S."/>
            <person name="Sharp S."/>
            <person name="Simmonds M."/>
            <person name="Simpson A.J."/>
            <person name="Tallon L."/>
            <person name="Turner C.M."/>
            <person name="Tait A."/>
            <person name="Tivey A.R."/>
            <person name="Van Aken S."/>
            <person name="Walker D."/>
            <person name="Wanless D."/>
            <person name="Wang S."/>
            <person name="White B."/>
            <person name="White O."/>
            <person name="Whitehead S."/>
            <person name="Woodward J."/>
            <person name="Wortman J."/>
            <person name="Adams M.D."/>
            <person name="Embley T.M."/>
            <person name="Gull K."/>
            <person name="Ullu E."/>
            <person name="Barry J.D."/>
            <person name="Fairlamb A.H."/>
            <person name="Opperdoes F."/>
            <person name="Barrell B.G."/>
            <person name="Donelson J.E."/>
            <person name="Hall N."/>
            <person name="Fraser C.M."/>
            <person name="Melville S.E."/>
            <person name="El-Sayed N.M."/>
        </authorList>
    </citation>
    <scope>NUCLEOTIDE SEQUENCE [LARGE SCALE GENOMIC DNA]</scope>
    <source>
        <strain evidence="2">927/4 GUTat10.1</strain>
    </source>
</reference>
<evidence type="ECO:0000313" key="1">
    <source>
        <dbReference type="EMBL" id="CAJ16487.1"/>
    </source>
</evidence>
<accession>Q4GYS8</accession>
<dbReference type="Proteomes" id="UP000008524">
    <property type="component" value="Chromosome 1"/>
</dbReference>
<gene>
    <name evidence="1" type="ORF">TB927.1.2960</name>
</gene>
<dbReference type="EMBL" id="AL929603">
    <property type="protein sequence ID" value="CAJ16487.1"/>
    <property type="molecule type" value="Genomic_DNA"/>
</dbReference>
<protein>
    <submittedName>
        <fullName evidence="1">Uncharacterized protein</fullName>
    </submittedName>
</protein>
<proteinExistence type="predicted"/>
<dbReference type="KEGG" id="tbr:TB927.1.2960"/>
<name>Q4GYS8_TRYB2</name>
<keyword evidence="2" id="KW-1185">Reference proteome</keyword>
<dbReference type="AlphaFoldDB" id="Q4GYS8"/>
<dbReference type="RefSeq" id="XP_001218993.1">
    <property type="nucleotide sequence ID" value="XM_001218992.1"/>
</dbReference>
<sequence>MPLSGKRVSAHFTVTLYPGILSRRLKPANGCCFISNLGEPEGKLQYVLWCRHVCR</sequence>
<dbReference type="InParanoid" id="Q4GYS8"/>
<organism evidence="1 2">
    <name type="scientific">Trypanosoma brucei brucei (strain 927/4 GUTat10.1)</name>
    <dbReference type="NCBI Taxonomy" id="185431"/>
    <lineage>
        <taxon>Eukaryota</taxon>
        <taxon>Discoba</taxon>
        <taxon>Euglenozoa</taxon>
        <taxon>Kinetoplastea</taxon>
        <taxon>Metakinetoplastina</taxon>
        <taxon>Trypanosomatida</taxon>
        <taxon>Trypanosomatidae</taxon>
        <taxon>Trypanosoma</taxon>
    </lineage>
</organism>
<reference evidence="1 2" key="1">
    <citation type="journal article" date="2003" name="Nucleic Acids Res.">
        <title>The DNA sequence of chromosome I of an African trypanosome: gene content, chromosome organisation, recombination and polymorphism.</title>
        <authorList>
            <person name="Hall N."/>
            <person name="Berriman M."/>
            <person name="Lennard N.J."/>
            <person name="Harris B.R."/>
            <person name="Hertz-Fowler C."/>
            <person name="Bart-Delabesse E.N."/>
            <person name="Gerrare C.S."/>
            <person name="Atkin R.J."/>
            <person name="Barron A.J."/>
            <person name="Bowman S."/>
            <person name="Bray-Allen S.P."/>
            <person name="Bringaud F."/>
            <person name="Clark L.N."/>
            <person name="Corton C.H."/>
            <person name="Cronin A."/>
            <person name="Davies R."/>
            <person name="Doggett J."/>
            <person name="Fraser A."/>
            <person name="Gruter E."/>
            <person name="Hall S."/>
            <person name="Harper A.D."/>
            <person name="Kay M.P."/>
            <person name="Leech V."/>
            <person name="Mayes R."/>
            <person name="Price C."/>
            <person name="Quail M.A."/>
            <person name="Rabbinowitch E."/>
            <person name="Reitter C."/>
            <person name="Rutherford K."/>
            <person name="Sasse J."/>
            <person name="Sharp S."/>
            <person name="Shownkeen R."/>
            <person name="Macleod A."/>
            <person name="Taylor S."/>
            <person name="Tweedie A."/>
            <person name="Turner C.M.R."/>
            <person name="Tait A."/>
            <person name="Gull K."/>
            <person name="Barrell B."/>
            <person name="Melville S.E."/>
        </authorList>
    </citation>
    <scope>NUCLEOTIDE SEQUENCE [LARGE SCALE GENOMIC DNA]</scope>
    <source>
        <strain evidence="1 2">927/4 GUTat10.1</strain>
    </source>
</reference>
<dbReference type="GeneID" id="4357364"/>
<evidence type="ECO:0000313" key="2">
    <source>
        <dbReference type="Proteomes" id="UP000008524"/>
    </source>
</evidence>